<feature type="domain" description="Response regulatory" evidence="8">
    <location>
        <begin position="355"/>
        <end position="474"/>
    </location>
</feature>
<dbReference type="GO" id="GO:0009927">
    <property type="term" value="F:histidine phosphotransfer kinase activity"/>
    <property type="evidence" value="ECO:0007669"/>
    <property type="project" value="TreeGrafter"/>
</dbReference>
<proteinExistence type="predicted"/>
<dbReference type="InterPro" id="IPR005467">
    <property type="entry name" value="His_kinase_dom"/>
</dbReference>
<reference evidence="9 10" key="1">
    <citation type="submission" date="2024-03" db="EMBL/GenBank/DDBJ databases">
        <title>The Acrasis kona genome and developmental transcriptomes reveal deep origins of eukaryotic multicellular pathways.</title>
        <authorList>
            <person name="Sheikh S."/>
            <person name="Fu C.-J."/>
            <person name="Brown M.W."/>
            <person name="Baldauf S.L."/>
        </authorList>
    </citation>
    <scope>NUCLEOTIDE SEQUENCE [LARGE SCALE GENOMIC DNA]</scope>
    <source>
        <strain evidence="9 10">ATCC MYA-3509</strain>
    </source>
</reference>
<dbReference type="Proteomes" id="UP001431209">
    <property type="component" value="Unassembled WGS sequence"/>
</dbReference>
<keyword evidence="3 6" id="KW-0597">Phosphoprotein</keyword>
<dbReference type="InterPro" id="IPR003661">
    <property type="entry name" value="HisK_dim/P_dom"/>
</dbReference>
<feature type="domain" description="Histidine kinase" evidence="7">
    <location>
        <begin position="45"/>
        <end position="295"/>
    </location>
</feature>
<evidence type="ECO:0000313" key="10">
    <source>
        <dbReference type="Proteomes" id="UP001431209"/>
    </source>
</evidence>
<dbReference type="PANTHER" id="PTHR43047:SF66">
    <property type="entry name" value="HISKA"/>
    <property type="match status" value="1"/>
</dbReference>
<dbReference type="InterPro" id="IPR036890">
    <property type="entry name" value="HATPase_C_sf"/>
</dbReference>
<dbReference type="SUPFAM" id="SSF47384">
    <property type="entry name" value="Homodimeric domain of signal transducing histidine kinase"/>
    <property type="match status" value="1"/>
</dbReference>
<dbReference type="AlphaFoldDB" id="A0AAW2YXF4"/>
<dbReference type="EC" id="2.7.13.3" evidence="2"/>
<dbReference type="CDD" id="cd17546">
    <property type="entry name" value="REC_hyHK_CKI1_RcsC-like"/>
    <property type="match status" value="1"/>
</dbReference>
<evidence type="ECO:0000313" key="9">
    <source>
        <dbReference type="EMBL" id="KAL0481684.1"/>
    </source>
</evidence>
<dbReference type="Pfam" id="PF00072">
    <property type="entry name" value="Response_reg"/>
    <property type="match status" value="1"/>
</dbReference>
<organism evidence="9 10">
    <name type="scientific">Acrasis kona</name>
    <dbReference type="NCBI Taxonomy" id="1008807"/>
    <lineage>
        <taxon>Eukaryota</taxon>
        <taxon>Discoba</taxon>
        <taxon>Heterolobosea</taxon>
        <taxon>Tetramitia</taxon>
        <taxon>Eutetramitia</taxon>
        <taxon>Acrasidae</taxon>
        <taxon>Acrasis</taxon>
    </lineage>
</organism>
<dbReference type="GO" id="GO:0005886">
    <property type="term" value="C:plasma membrane"/>
    <property type="evidence" value="ECO:0007669"/>
    <property type="project" value="TreeGrafter"/>
</dbReference>
<protein>
    <recommendedName>
        <fullName evidence="2">histidine kinase</fullName>
        <ecNumber evidence="2">2.7.13.3</ecNumber>
    </recommendedName>
</protein>
<dbReference type="SUPFAM" id="SSF55874">
    <property type="entry name" value="ATPase domain of HSP90 chaperone/DNA topoisomerase II/histidine kinase"/>
    <property type="match status" value="1"/>
</dbReference>
<keyword evidence="5" id="KW-0418">Kinase</keyword>
<dbReference type="InterPro" id="IPR004358">
    <property type="entry name" value="Sig_transdc_His_kin-like_C"/>
</dbReference>
<evidence type="ECO:0000256" key="3">
    <source>
        <dbReference type="ARBA" id="ARBA00022553"/>
    </source>
</evidence>
<accession>A0AAW2YXF4</accession>
<comment type="catalytic activity">
    <reaction evidence="1">
        <text>ATP + protein L-histidine = ADP + protein N-phospho-L-histidine.</text>
        <dbReference type="EC" id="2.7.13.3"/>
    </reaction>
</comment>
<dbReference type="InterPro" id="IPR036097">
    <property type="entry name" value="HisK_dim/P_sf"/>
</dbReference>
<evidence type="ECO:0000259" key="7">
    <source>
        <dbReference type="PROSITE" id="PS50109"/>
    </source>
</evidence>
<dbReference type="EMBL" id="JAOPGA020000784">
    <property type="protein sequence ID" value="KAL0481684.1"/>
    <property type="molecule type" value="Genomic_DNA"/>
</dbReference>
<evidence type="ECO:0000259" key="8">
    <source>
        <dbReference type="PROSITE" id="PS50110"/>
    </source>
</evidence>
<evidence type="ECO:0000256" key="4">
    <source>
        <dbReference type="ARBA" id="ARBA00022679"/>
    </source>
</evidence>
<dbReference type="CDD" id="cd00082">
    <property type="entry name" value="HisKA"/>
    <property type="match status" value="1"/>
</dbReference>
<evidence type="ECO:0000256" key="6">
    <source>
        <dbReference type="PROSITE-ProRule" id="PRU00169"/>
    </source>
</evidence>
<dbReference type="Gene3D" id="1.10.287.130">
    <property type="match status" value="1"/>
</dbReference>
<dbReference type="CDD" id="cd16922">
    <property type="entry name" value="HATPase_EvgS-ArcB-TorS-like"/>
    <property type="match status" value="1"/>
</dbReference>
<keyword evidence="10" id="KW-1185">Reference proteome</keyword>
<dbReference type="FunFam" id="3.30.565.10:FF:000010">
    <property type="entry name" value="Sensor histidine kinase RcsC"/>
    <property type="match status" value="1"/>
</dbReference>
<dbReference type="PRINTS" id="PR00344">
    <property type="entry name" value="BCTRLSENSOR"/>
</dbReference>
<keyword evidence="4" id="KW-0808">Transferase</keyword>
<feature type="modified residue" description="4-aspartylphosphate" evidence="6">
    <location>
        <position position="404"/>
    </location>
</feature>
<gene>
    <name evidence="9" type="ORF">AKO1_012539</name>
</gene>
<dbReference type="PROSITE" id="PS50110">
    <property type="entry name" value="RESPONSE_REGULATORY"/>
    <property type="match status" value="1"/>
</dbReference>
<dbReference type="InterPro" id="IPR003594">
    <property type="entry name" value="HATPase_dom"/>
</dbReference>
<sequence>MLASQMALSLQDARFSQLLESEKRYKLLSEELKIVKKRLEEFIDVLCHELRNPLNAIFGNKEVIGDIIFELRESVASISIQGVTSTHQVQQVVMRYMKELEEAMLGMNASSDHLKDIIDTVLTASMLDHSAIKLHSVLFDPLEMIEQVRIMFKARFEEKKITFKCVNENILCMNRVIGDPYRFKEIIINLISNAIKFTNQDGLILVTCRELDRKDHSANLNFAVKDDGIGLREEEISRMFQKFSQANEHTYGKYGGSGLGLKITREIVELMNGTICVNSEYGKGSSFEFTIPFALSQEVKKLVKKLSQSSLKRFASVIPVVNNSTSIVNESISHEHLEKRKGSILEEAVDKRDGKILIVEDNTMNQKILSKFLRLEGYSFDLAINGLEAVNLFKCNQYLLIFMDLEMPMMNGIEATKKIRQIEAENNAKVTAIVGVSANAREEHLNKALNAGMQEYITKPYLKKDILSVINKFK</sequence>
<dbReference type="PANTHER" id="PTHR43047">
    <property type="entry name" value="TWO-COMPONENT HISTIDINE PROTEIN KINASE"/>
    <property type="match status" value="1"/>
</dbReference>
<dbReference type="PROSITE" id="PS50109">
    <property type="entry name" value="HIS_KIN"/>
    <property type="match status" value="1"/>
</dbReference>
<dbReference type="SMART" id="SM00387">
    <property type="entry name" value="HATPase_c"/>
    <property type="match status" value="1"/>
</dbReference>
<comment type="caution">
    <text evidence="9">The sequence shown here is derived from an EMBL/GenBank/DDBJ whole genome shotgun (WGS) entry which is preliminary data.</text>
</comment>
<dbReference type="Pfam" id="PF02518">
    <property type="entry name" value="HATPase_c"/>
    <property type="match status" value="1"/>
</dbReference>
<name>A0AAW2YXF4_9EUKA</name>
<dbReference type="Gene3D" id="3.30.565.10">
    <property type="entry name" value="Histidine kinase-like ATPase, C-terminal domain"/>
    <property type="match status" value="1"/>
</dbReference>
<dbReference type="Gene3D" id="3.40.50.2300">
    <property type="match status" value="1"/>
</dbReference>
<evidence type="ECO:0000256" key="2">
    <source>
        <dbReference type="ARBA" id="ARBA00012438"/>
    </source>
</evidence>
<dbReference type="SMART" id="SM00448">
    <property type="entry name" value="REC"/>
    <property type="match status" value="1"/>
</dbReference>
<dbReference type="InterPro" id="IPR011006">
    <property type="entry name" value="CheY-like_superfamily"/>
</dbReference>
<dbReference type="GO" id="GO:0000155">
    <property type="term" value="F:phosphorelay sensor kinase activity"/>
    <property type="evidence" value="ECO:0007669"/>
    <property type="project" value="InterPro"/>
</dbReference>
<evidence type="ECO:0000256" key="5">
    <source>
        <dbReference type="ARBA" id="ARBA00022777"/>
    </source>
</evidence>
<evidence type="ECO:0000256" key="1">
    <source>
        <dbReference type="ARBA" id="ARBA00000085"/>
    </source>
</evidence>
<dbReference type="InterPro" id="IPR001789">
    <property type="entry name" value="Sig_transdc_resp-reg_receiver"/>
</dbReference>
<dbReference type="SUPFAM" id="SSF52172">
    <property type="entry name" value="CheY-like"/>
    <property type="match status" value="1"/>
</dbReference>